<gene>
    <name evidence="3" type="ORF">BASA50_006911</name>
</gene>
<feature type="compositionally biased region" description="Basic and acidic residues" evidence="2">
    <location>
        <begin position="761"/>
        <end position="772"/>
    </location>
</feature>
<feature type="compositionally biased region" description="Basic and acidic residues" evidence="2">
    <location>
        <begin position="864"/>
        <end position="879"/>
    </location>
</feature>
<protein>
    <recommendedName>
        <fullName evidence="5">Kinesin motor domain-containing protein</fullName>
    </recommendedName>
</protein>
<feature type="region of interest" description="Disordered" evidence="2">
    <location>
        <begin position="836"/>
        <end position="958"/>
    </location>
</feature>
<accession>A0ABQ8FBL6</accession>
<dbReference type="Proteomes" id="UP001648503">
    <property type="component" value="Unassembled WGS sequence"/>
</dbReference>
<feature type="compositionally biased region" description="Polar residues" evidence="2">
    <location>
        <begin position="13"/>
        <end position="32"/>
    </location>
</feature>
<evidence type="ECO:0000256" key="1">
    <source>
        <dbReference type="SAM" id="Coils"/>
    </source>
</evidence>
<evidence type="ECO:0000313" key="4">
    <source>
        <dbReference type="Proteomes" id="UP001648503"/>
    </source>
</evidence>
<feature type="region of interest" description="Disordered" evidence="2">
    <location>
        <begin position="1"/>
        <end position="32"/>
    </location>
</feature>
<keyword evidence="4" id="KW-1185">Reference proteome</keyword>
<evidence type="ECO:0008006" key="5">
    <source>
        <dbReference type="Google" id="ProtNLM"/>
    </source>
</evidence>
<dbReference type="EMBL" id="JAFCIX010000340">
    <property type="protein sequence ID" value="KAH6594003.1"/>
    <property type="molecule type" value="Genomic_DNA"/>
</dbReference>
<feature type="coiled-coil region" evidence="1">
    <location>
        <begin position="339"/>
        <end position="366"/>
    </location>
</feature>
<keyword evidence="1" id="KW-0175">Coiled coil</keyword>
<evidence type="ECO:0000313" key="3">
    <source>
        <dbReference type="EMBL" id="KAH6594003.1"/>
    </source>
</evidence>
<feature type="compositionally biased region" description="Basic residues" evidence="2">
    <location>
        <begin position="837"/>
        <end position="846"/>
    </location>
</feature>
<comment type="caution">
    <text evidence="3">The sequence shown here is derived from an EMBL/GenBank/DDBJ whole genome shotgun (WGS) entry which is preliminary data.</text>
</comment>
<feature type="coiled-coil region" evidence="1">
    <location>
        <begin position="640"/>
        <end position="678"/>
    </location>
</feature>
<organism evidence="3 4">
    <name type="scientific">Batrachochytrium salamandrivorans</name>
    <dbReference type="NCBI Taxonomy" id="1357716"/>
    <lineage>
        <taxon>Eukaryota</taxon>
        <taxon>Fungi</taxon>
        <taxon>Fungi incertae sedis</taxon>
        <taxon>Chytridiomycota</taxon>
        <taxon>Chytridiomycota incertae sedis</taxon>
        <taxon>Chytridiomycetes</taxon>
        <taxon>Rhizophydiales</taxon>
        <taxon>Rhizophydiales incertae sedis</taxon>
        <taxon>Batrachochytrium</taxon>
    </lineage>
</organism>
<sequence length="1019" mass="110997">MEASSRSIHRSDCGNSYKATSPTTDGSSASTTNSRSHLAAVLTPARVAVLLHGDHRGIAVTNSDIRYLMLSDPFASNSSKKYYLDHCFKGASLSAKDIGPQLNLRSLARDAVQGKCSAIITSRIGQVRAASISRLSIHLQAIEQLSNMLQDNISEPPPISKPILSMVYVAFTDTKCIDMVTEETVRLGSATLADHSRTMESAEEIIKVVSKGCSLPFLISIKIETTRGVDNRTEGNLLLIDFGSPSFQNLPDRSPASLPHTLSIIRELASLIVTPGAAGELPILQSPFTSLVPELFGGSAISLYILNVDVSDPSCNATDVQPALELYDSMRKIRNQTNVKRVDLRILSLEAEMASAKERIGVLNQLSRESAAKAEVDKQGYVSEIASICTSLEAVVDANAQQGLDMNGMKRIMSIGKAATNASYRVESAIKDEMLRQEKTRTVLLHHENERTKLALRAEEESRAKLVSELNSLNKSKDDFSTELTETFDLLSHHSSRLALLEDEYTDHVTRSDQQLLQAHDHISELETMRVQLEKDLGAAVTLRNKNELEHQTLATELLDSANLQSQTISRCKDLEAQLEWAKLDHSKAAEALSQLQSDLVLRTENAQRVLAQAQSAWMVERTQLLANLEASNHMEDKWNSRLQQSILTLEAKAKEAASNRVNEVELLKETLDAARREQQVFVQAALEQERAEWNDQKSALLALIASKATENASEAAQKVPHLPLSERSGEAVPILTPADSEPIAKSDSKKVSKKSTTKTTSKEVISKDKNLKSAAKSSKRVTKRPENYSAAIDTEAALLTPSSLKSTDSLERNSDGESSFDISIDEDISVELVSAPKKRQPRKRKLLGDIKSDTQPSEVLNEVESKIVAEESLAKTDVDDADTGVAVDKREVLKPVTTTKSGANSKRKPNIKAKSDSSVEIAHNPAKSSKKRKMSSGTLKPSEAPENGGDSLLCKPEQPAVSLSGLLSFLSKGKENDAVSDSSTAGPPIAAAVPAVLRLPKHFIDQRRLAILNGRSAS</sequence>
<proteinExistence type="predicted"/>
<feature type="region of interest" description="Disordered" evidence="2">
    <location>
        <begin position="716"/>
        <end position="789"/>
    </location>
</feature>
<reference evidence="3 4" key="1">
    <citation type="submission" date="2021-02" db="EMBL/GenBank/DDBJ databases">
        <title>Variation within the Batrachochytrium salamandrivorans European outbreak.</title>
        <authorList>
            <person name="Kelly M."/>
            <person name="Pasmans F."/>
            <person name="Shea T.P."/>
            <person name="Munoz J.F."/>
            <person name="Carranza S."/>
            <person name="Cuomo C.A."/>
            <person name="Martel A."/>
        </authorList>
    </citation>
    <scope>NUCLEOTIDE SEQUENCE [LARGE SCALE GENOMIC DNA]</scope>
    <source>
        <strain evidence="3 4">AMFP18/2</strain>
    </source>
</reference>
<evidence type="ECO:0000256" key="2">
    <source>
        <dbReference type="SAM" id="MobiDB-lite"/>
    </source>
</evidence>
<name>A0ABQ8FBL6_9FUNG</name>